<reference evidence="1" key="2">
    <citation type="journal article" date="2020" name="Nat. Commun.">
        <title>Large-scale genome sequencing of mycorrhizal fungi provides insights into the early evolution of symbiotic traits.</title>
        <authorList>
            <person name="Miyauchi S."/>
            <person name="Kiss E."/>
            <person name="Kuo A."/>
            <person name="Drula E."/>
            <person name="Kohler A."/>
            <person name="Sanchez-Garcia M."/>
            <person name="Morin E."/>
            <person name="Andreopoulos B."/>
            <person name="Barry K.W."/>
            <person name="Bonito G."/>
            <person name="Buee M."/>
            <person name="Carver A."/>
            <person name="Chen C."/>
            <person name="Cichocki N."/>
            <person name="Clum A."/>
            <person name="Culley D."/>
            <person name="Crous P.W."/>
            <person name="Fauchery L."/>
            <person name="Girlanda M."/>
            <person name="Hayes R.D."/>
            <person name="Keri Z."/>
            <person name="LaButti K."/>
            <person name="Lipzen A."/>
            <person name="Lombard V."/>
            <person name="Magnuson J."/>
            <person name="Maillard F."/>
            <person name="Murat C."/>
            <person name="Nolan M."/>
            <person name="Ohm R.A."/>
            <person name="Pangilinan J."/>
            <person name="Pereira M.F."/>
            <person name="Perotto S."/>
            <person name="Peter M."/>
            <person name="Pfister S."/>
            <person name="Riley R."/>
            <person name="Sitrit Y."/>
            <person name="Stielow J.B."/>
            <person name="Szollosi G."/>
            <person name="Zifcakova L."/>
            <person name="Stursova M."/>
            <person name="Spatafora J.W."/>
            <person name="Tedersoo L."/>
            <person name="Vaario L.M."/>
            <person name="Yamada A."/>
            <person name="Yan M."/>
            <person name="Wang P."/>
            <person name="Xu J."/>
            <person name="Bruns T."/>
            <person name="Baldrian P."/>
            <person name="Vilgalys R."/>
            <person name="Dunand C."/>
            <person name="Henrissat B."/>
            <person name="Grigoriev I.V."/>
            <person name="Hibbett D."/>
            <person name="Nagy L.G."/>
            <person name="Martin F.M."/>
        </authorList>
    </citation>
    <scope>NUCLEOTIDE SEQUENCE</scope>
    <source>
        <strain evidence="1">P2</strain>
    </source>
</reference>
<dbReference type="EMBL" id="MU117993">
    <property type="protein sequence ID" value="KAF9649791.1"/>
    <property type="molecule type" value="Genomic_DNA"/>
</dbReference>
<evidence type="ECO:0000313" key="2">
    <source>
        <dbReference type="Proteomes" id="UP000886501"/>
    </source>
</evidence>
<keyword evidence="2" id="KW-1185">Reference proteome</keyword>
<proteinExistence type="predicted"/>
<comment type="caution">
    <text evidence="1">The sequence shown here is derived from an EMBL/GenBank/DDBJ whole genome shotgun (WGS) entry which is preliminary data.</text>
</comment>
<gene>
    <name evidence="1" type="ORF">BDM02DRAFT_3186010</name>
</gene>
<evidence type="ECO:0000313" key="1">
    <source>
        <dbReference type="EMBL" id="KAF9649791.1"/>
    </source>
</evidence>
<dbReference type="Proteomes" id="UP000886501">
    <property type="component" value="Unassembled WGS sequence"/>
</dbReference>
<reference evidence="1" key="1">
    <citation type="submission" date="2019-10" db="EMBL/GenBank/DDBJ databases">
        <authorList>
            <consortium name="DOE Joint Genome Institute"/>
            <person name="Kuo A."/>
            <person name="Miyauchi S."/>
            <person name="Kiss E."/>
            <person name="Drula E."/>
            <person name="Kohler A."/>
            <person name="Sanchez-Garcia M."/>
            <person name="Andreopoulos B."/>
            <person name="Barry K.W."/>
            <person name="Bonito G."/>
            <person name="Buee M."/>
            <person name="Carver A."/>
            <person name="Chen C."/>
            <person name="Cichocki N."/>
            <person name="Clum A."/>
            <person name="Culley D."/>
            <person name="Crous P.W."/>
            <person name="Fauchery L."/>
            <person name="Girlanda M."/>
            <person name="Hayes R."/>
            <person name="Keri Z."/>
            <person name="Labutti K."/>
            <person name="Lipzen A."/>
            <person name="Lombard V."/>
            <person name="Magnuson J."/>
            <person name="Maillard F."/>
            <person name="Morin E."/>
            <person name="Murat C."/>
            <person name="Nolan M."/>
            <person name="Ohm R."/>
            <person name="Pangilinan J."/>
            <person name="Pereira M."/>
            <person name="Perotto S."/>
            <person name="Peter M."/>
            <person name="Riley R."/>
            <person name="Sitrit Y."/>
            <person name="Stielow B."/>
            <person name="Szollosi G."/>
            <person name="Zifcakova L."/>
            <person name="Stursova M."/>
            <person name="Spatafora J.W."/>
            <person name="Tedersoo L."/>
            <person name="Vaario L.-M."/>
            <person name="Yamada A."/>
            <person name="Yan M."/>
            <person name="Wang P."/>
            <person name="Xu J."/>
            <person name="Bruns T."/>
            <person name="Baldrian P."/>
            <person name="Vilgalys R."/>
            <person name="Henrissat B."/>
            <person name="Grigoriev I.V."/>
            <person name="Hibbett D."/>
            <person name="Nagy L.G."/>
            <person name="Martin F.M."/>
        </authorList>
    </citation>
    <scope>NUCLEOTIDE SEQUENCE</scope>
    <source>
        <strain evidence="1">P2</strain>
    </source>
</reference>
<organism evidence="1 2">
    <name type="scientific">Thelephora ganbajun</name>
    <name type="common">Ganba fungus</name>
    <dbReference type="NCBI Taxonomy" id="370292"/>
    <lineage>
        <taxon>Eukaryota</taxon>
        <taxon>Fungi</taxon>
        <taxon>Dikarya</taxon>
        <taxon>Basidiomycota</taxon>
        <taxon>Agaricomycotina</taxon>
        <taxon>Agaricomycetes</taxon>
        <taxon>Thelephorales</taxon>
        <taxon>Thelephoraceae</taxon>
        <taxon>Thelephora</taxon>
    </lineage>
</organism>
<sequence>MGDCKQRHIRSFKASTYVVSVEFETESSDTAKIATPDPPVLIRSFPASASDNSRHIPESGVLVFSDHVYEDGELRVVKEADVAWQNRGNTMFVYGGAYVRHWDTYSGHKHRFLFSANRAQKDGIWSLGEEFISLLAGTTHDDFDVSRTQGVYVVLDPELPPAWHAKQNVILSTSLISKVTSGKHYATHSPVPTNDGTKVAWAGLSEDGYESDLAAPVAYDLKKGESYNLTPHWDRSPASISFSEGDKHIYFTAGSEAHVKVFMLSVPASEPGSDKKLASPSSPYLPNDVHTIRGPDQLPTSYDSWDYDTKHLQAQSFGTNQLTRYTEELKGKYLDAGEEFYFDGAQGKI</sequence>
<accession>A0ACB6ZJE1</accession>
<protein>
    <submittedName>
        <fullName evidence="1">Uncharacterized protein</fullName>
    </submittedName>
</protein>
<name>A0ACB6ZJE1_THEGA</name>